<dbReference type="AlphaFoldDB" id="A0A382ZVR0"/>
<accession>A0A382ZVR0</accession>
<gene>
    <name evidence="1" type="ORF">METZ01_LOCUS452426</name>
</gene>
<name>A0A382ZVR0_9ZZZZ</name>
<dbReference type="EMBL" id="UINC01187054">
    <property type="protein sequence ID" value="SVD99572.1"/>
    <property type="molecule type" value="Genomic_DNA"/>
</dbReference>
<feature type="non-terminal residue" evidence="1">
    <location>
        <position position="1"/>
    </location>
</feature>
<organism evidence="1">
    <name type="scientific">marine metagenome</name>
    <dbReference type="NCBI Taxonomy" id="408172"/>
    <lineage>
        <taxon>unclassified sequences</taxon>
        <taxon>metagenomes</taxon>
        <taxon>ecological metagenomes</taxon>
    </lineage>
</organism>
<dbReference type="InterPro" id="IPR027417">
    <property type="entry name" value="P-loop_NTPase"/>
</dbReference>
<sequence>VQFNGAQREIVLKVVYYGPPLSGKTTNLQAIHRMLGGGVCGR</sequence>
<evidence type="ECO:0000313" key="1">
    <source>
        <dbReference type="EMBL" id="SVD99572.1"/>
    </source>
</evidence>
<feature type="non-terminal residue" evidence="1">
    <location>
        <position position="42"/>
    </location>
</feature>
<reference evidence="1" key="1">
    <citation type="submission" date="2018-05" db="EMBL/GenBank/DDBJ databases">
        <authorList>
            <person name="Lanie J.A."/>
            <person name="Ng W.-L."/>
            <person name="Kazmierczak K.M."/>
            <person name="Andrzejewski T.M."/>
            <person name="Davidsen T.M."/>
            <person name="Wayne K.J."/>
            <person name="Tettelin H."/>
            <person name="Glass J.I."/>
            <person name="Rusch D."/>
            <person name="Podicherti R."/>
            <person name="Tsui H.-C.T."/>
            <person name="Winkler M.E."/>
        </authorList>
    </citation>
    <scope>NUCLEOTIDE SEQUENCE</scope>
</reference>
<protein>
    <submittedName>
        <fullName evidence="1">Uncharacterized protein</fullName>
    </submittedName>
</protein>
<dbReference type="Gene3D" id="3.40.50.300">
    <property type="entry name" value="P-loop containing nucleotide triphosphate hydrolases"/>
    <property type="match status" value="1"/>
</dbReference>
<proteinExistence type="predicted"/>